<proteinExistence type="predicted"/>
<dbReference type="InterPro" id="IPR003675">
    <property type="entry name" value="Rce1/LyrA-like_dom"/>
</dbReference>
<keyword evidence="4" id="KW-1185">Reference proteome</keyword>
<feature type="transmembrane region" description="Helical" evidence="1">
    <location>
        <begin position="68"/>
        <end position="88"/>
    </location>
</feature>
<evidence type="ECO:0000259" key="2">
    <source>
        <dbReference type="Pfam" id="PF02517"/>
    </source>
</evidence>
<sequence>MIWLRYVSICIIFFFGVGPGVLLIGPSKYMMGLVPSIIIPLMIYLLKDEWIGTDWNRLIRNKGMYKDYALALQISIYAMALCTLLFRPEVSLTDQLTEQFPIMVFHVIVLGPIAEEIFYRRIIFGAFLGKLPFWAAAGVTSVIFGAAHLSWERFLGYAVVSWMMCWLYKKHGTLAPSILTHCSINFIAILATTLRS</sequence>
<evidence type="ECO:0000313" key="3">
    <source>
        <dbReference type="EMBL" id="MFC0214760.1"/>
    </source>
</evidence>
<evidence type="ECO:0000256" key="1">
    <source>
        <dbReference type="SAM" id="Phobius"/>
    </source>
</evidence>
<dbReference type="Pfam" id="PF02517">
    <property type="entry name" value="Rce1-like"/>
    <property type="match status" value="1"/>
</dbReference>
<dbReference type="EMBL" id="JBHLWN010000077">
    <property type="protein sequence ID" value="MFC0214760.1"/>
    <property type="molecule type" value="Genomic_DNA"/>
</dbReference>
<gene>
    <name evidence="3" type="ORF">ACFFK0_20340</name>
</gene>
<feature type="transmembrane region" description="Helical" evidence="1">
    <location>
        <begin position="131"/>
        <end position="151"/>
    </location>
</feature>
<evidence type="ECO:0000313" key="4">
    <source>
        <dbReference type="Proteomes" id="UP001589776"/>
    </source>
</evidence>
<dbReference type="PANTHER" id="PTHR36435">
    <property type="entry name" value="SLR1288 PROTEIN"/>
    <property type="match status" value="1"/>
</dbReference>
<keyword evidence="1" id="KW-0812">Transmembrane</keyword>
<keyword evidence="1" id="KW-1133">Transmembrane helix</keyword>
<dbReference type="RefSeq" id="WP_377472173.1">
    <property type="nucleotide sequence ID" value="NZ_JBHLWN010000077.1"/>
</dbReference>
<feature type="transmembrane region" description="Helical" evidence="1">
    <location>
        <begin position="100"/>
        <end position="119"/>
    </location>
</feature>
<feature type="transmembrane region" description="Helical" evidence="1">
    <location>
        <begin position="30"/>
        <end position="47"/>
    </location>
</feature>
<organism evidence="3 4">
    <name type="scientific">Paenibacillus chartarius</name>
    <dbReference type="NCBI Taxonomy" id="747481"/>
    <lineage>
        <taxon>Bacteria</taxon>
        <taxon>Bacillati</taxon>
        <taxon>Bacillota</taxon>
        <taxon>Bacilli</taxon>
        <taxon>Bacillales</taxon>
        <taxon>Paenibacillaceae</taxon>
        <taxon>Paenibacillus</taxon>
    </lineage>
</organism>
<name>A0ABV6DQ37_9BACL</name>
<keyword evidence="1" id="KW-0472">Membrane</keyword>
<dbReference type="Proteomes" id="UP001589776">
    <property type="component" value="Unassembled WGS sequence"/>
</dbReference>
<feature type="transmembrane region" description="Helical" evidence="1">
    <location>
        <begin position="171"/>
        <end position="194"/>
    </location>
</feature>
<dbReference type="PANTHER" id="PTHR36435:SF1">
    <property type="entry name" value="CAAX AMINO TERMINAL PROTEASE FAMILY PROTEIN"/>
    <property type="match status" value="1"/>
</dbReference>
<comment type="caution">
    <text evidence="3">The sequence shown here is derived from an EMBL/GenBank/DDBJ whole genome shotgun (WGS) entry which is preliminary data.</text>
</comment>
<accession>A0ABV6DQ37</accession>
<feature type="domain" description="CAAX prenyl protease 2/Lysostaphin resistance protein A-like" evidence="2">
    <location>
        <begin position="100"/>
        <end position="187"/>
    </location>
</feature>
<dbReference type="InterPro" id="IPR052710">
    <property type="entry name" value="CAAX_protease"/>
</dbReference>
<feature type="transmembrane region" description="Helical" evidence="1">
    <location>
        <begin position="7"/>
        <end position="24"/>
    </location>
</feature>
<protein>
    <submittedName>
        <fullName evidence="3">Lysostaphin resistance A-like protein</fullName>
    </submittedName>
</protein>
<reference evidence="3 4" key="1">
    <citation type="submission" date="2024-09" db="EMBL/GenBank/DDBJ databases">
        <authorList>
            <person name="Sun Q."/>
            <person name="Mori K."/>
        </authorList>
    </citation>
    <scope>NUCLEOTIDE SEQUENCE [LARGE SCALE GENOMIC DNA]</scope>
    <source>
        <strain evidence="3 4">CCM 7759</strain>
    </source>
</reference>